<gene>
    <name evidence="2 4 5" type="ORF">LOAG_14398</name>
</gene>
<dbReference type="WBParaSite" id="EN70_6355">
    <property type="protein sequence ID" value="EN70_6355"/>
    <property type="gene ID" value="EN70_6355"/>
</dbReference>
<evidence type="ECO:0000313" key="3">
    <source>
        <dbReference type="Proteomes" id="UP000095285"/>
    </source>
</evidence>
<dbReference type="GeneID" id="9951878"/>
<dbReference type="WBParaSite" id="EN70_6357">
    <property type="protein sequence ID" value="EN70_6357"/>
    <property type="gene ID" value="EN70_6357"/>
</dbReference>
<dbReference type="AlphaFoldDB" id="A0A1I7VUB6"/>
<protein>
    <submittedName>
        <fullName evidence="2 4">Uncharacterized protein</fullName>
    </submittedName>
</protein>
<evidence type="ECO:0000256" key="1">
    <source>
        <dbReference type="SAM" id="MobiDB-lite"/>
    </source>
</evidence>
<keyword evidence="3" id="KW-1185">Reference proteome</keyword>
<proteinExistence type="predicted"/>
<dbReference type="Proteomes" id="UP000095285">
    <property type="component" value="Unassembled WGS sequence"/>
</dbReference>
<organism evidence="3 5">
    <name type="scientific">Loa loa</name>
    <name type="common">Eye worm</name>
    <name type="synonym">Filaria loa</name>
    <dbReference type="NCBI Taxonomy" id="7209"/>
    <lineage>
        <taxon>Eukaryota</taxon>
        <taxon>Metazoa</taxon>
        <taxon>Ecdysozoa</taxon>
        <taxon>Nematoda</taxon>
        <taxon>Chromadorea</taxon>
        <taxon>Rhabditida</taxon>
        <taxon>Spirurina</taxon>
        <taxon>Spiruromorpha</taxon>
        <taxon>Filarioidea</taxon>
        <taxon>Onchocercidae</taxon>
        <taxon>Loa</taxon>
    </lineage>
</organism>
<dbReference type="CTD" id="9951878"/>
<accession>A0A1S0TIA1</accession>
<sequence>MIEDEGNLTRSMEKRDRRPVSHLISFASEDKLVLEKAENVRAGEIQEEFSNECREY</sequence>
<evidence type="ECO:0000313" key="4">
    <source>
        <dbReference type="WBParaSite" id="EN70_6355"/>
    </source>
</evidence>
<dbReference type="RefSeq" id="XP_003149943.2">
    <property type="nucleotide sequence ID" value="XM_003149895.2"/>
</dbReference>
<dbReference type="KEGG" id="loa:LOAG_14398"/>
<reference evidence="4 5" key="2">
    <citation type="submission" date="2016-11" db="UniProtKB">
        <authorList>
            <consortium name="WormBaseParasite"/>
        </authorList>
    </citation>
    <scope>IDENTIFICATION</scope>
</reference>
<evidence type="ECO:0000313" key="2">
    <source>
        <dbReference type="EMBL" id="EFO14126.2"/>
    </source>
</evidence>
<name>A0A1I7VUB6_LOALO</name>
<accession>A0A1I7VUB6</accession>
<reference evidence="2 3" key="1">
    <citation type="submission" date="2012-04" db="EMBL/GenBank/DDBJ databases">
        <title>The Genome Sequence of Loa loa.</title>
        <authorList>
            <consortium name="The Broad Institute Genome Sequencing Platform"/>
            <consortium name="Broad Institute Genome Sequencing Center for Infectious Disease"/>
            <person name="Nutman T.B."/>
            <person name="Fink D.L."/>
            <person name="Russ C."/>
            <person name="Young S."/>
            <person name="Zeng Q."/>
            <person name="Gargeya S."/>
            <person name="Alvarado L."/>
            <person name="Berlin A."/>
            <person name="Chapman S.B."/>
            <person name="Chen Z."/>
            <person name="Freedman E."/>
            <person name="Gellesch M."/>
            <person name="Goldberg J."/>
            <person name="Griggs A."/>
            <person name="Gujja S."/>
            <person name="Heilman E.R."/>
            <person name="Heiman D."/>
            <person name="Howarth C."/>
            <person name="Mehta T."/>
            <person name="Neiman D."/>
            <person name="Pearson M."/>
            <person name="Roberts A."/>
            <person name="Saif S."/>
            <person name="Shea T."/>
            <person name="Shenoy N."/>
            <person name="Sisk P."/>
            <person name="Stolte C."/>
            <person name="Sykes S."/>
            <person name="White J."/>
            <person name="Yandava C."/>
            <person name="Haas B."/>
            <person name="Henn M.R."/>
            <person name="Nusbaum C."/>
            <person name="Birren B."/>
        </authorList>
    </citation>
    <scope>NUCLEOTIDE SEQUENCE [LARGE SCALE GENOMIC DNA]</scope>
</reference>
<feature type="region of interest" description="Disordered" evidence="1">
    <location>
        <begin position="1"/>
        <end position="20"/>
    </location>
</feature>
<evidence type="ECO:0000313" key="5">
    <source>
        <dbReference type="WBParaSite" id="EN70_6357"/>
    </source>
</evidence>
<dbReference type="EMBL" id="JH712454">
    <property type="protein sequence ID" value="EFO14126.2"/>
    <property type="molecule type" value="Genomic_DNA"/>
</dbReference>